<protein>
    <submittedName>
        <fullName evidence="2">Uncharacterized protein</fullName>
    </submittedName>
</protein>
<keyword evidence="3" id="KW-1185">Reference proteome</keyword>
<keyword evidence="1" id="KW-0472">Membrane</keyword>
<proteinExistence type="predicted"/>
<gene>
    <name evidence="2" type="ORF">OBBRIDRAFT_799099</name>
</gene>
<accession>A0A8E2DG29</accession>
<evidence type="ECO:0000256" key="1">
    <source>
        <dbReference type="SAM" id="Phobius"/>
    </source>
</evidence>
<dbReference type="AlphaFoldDB" id="A0A8E2DG29"/>
<evidence type="ECO:0000313" key="2">
    <source>
        <dbReference type="EMBL" id="OCH84414.1"/>
    </source>
</evidence>
<dbReference type="EMBL" id="KV722676">
    <property type="protein sequence ID" value="OCH84414.1"/>
    <property type="molecule type" value="Genomic_DNA"/>
</dbReference>
<dbReference type="Proteomes" id="UP000250043">
    <property type="component" value="Unassembled WGS sequence"/>
</dbReference>
<organism evidence="2 3">
    <name type="scientific">Obba rivulosa</name>
    <dbReference type="NCBI Taxonomy" id="1052685"/>
    <lineage>
        <taxon>Eukaryota</taxon>
        <taxon>Fungi</taxon>
        <taxon>Dikarya</taxon>
        <taxon>Basidiomycota</taxon>
        <taxon>Agaricomycotina</taxon>
        <taxon>Agaricomycetes</taxon>
        <taxon>Polyporales</taxon>
        <taxon>Gelatoporiaceae</taxon>
        <taxon>Obba</taxon>
    </lineage>
</organism>
<keyword evidence="1" id="KW-0812">Transmembrane</keyword>
<name>A0A8E2DG29_9APHY</name>
<feature type="transmembrane region" description="Helical" evidence="1">
    <location>
        <begin position="16"/>
        <end position="36"/>
    </location>
</feature>
<feature type="transmembrane region" description="Helical" evidence="1">
    <location>
        <begin position="57"/>
        <end position="77"/>
    </location>
</feature>
<evidence type="ECO:0000313" key="3">
    <source>
        <dbReference type="Proteomes" id="UP000250043"/>
    </source>
</evidence>
<keyword evidence="1" id="KW-1133">Transmembrane helix</keyword>
<sequence length="81" mass="8871">MDGCTWTQSALSTTEVLPAGRVTSALIAANFLYLCWSRSKAIVSLDNNLHDALHILLDFYALLSPVLSFGLGAQWIFSLKL</sequence>
<reference evidence="2 3" key="1">
    <citation type="submission" date="2016-07" db="EMBL/GenBank/DDBJ databases">
        <title>Draft genome of the white-rot fungus Obba rivulosa 3A-2.</title>
        <authorList>
            <consortium name="DOE Joint Genome Institute"/>
            <person name="Miettinen O."/>
            <person name="Riley R."/>
            <person name="Acob R."/>
            <person name="Barry K."/>
            <person name="Cullen D."/>
            <person name="De Vries R."/>
            <person name="Hainaut M."/>
            <person name="Hatakka A."/>
            <person name="Henrissat B."/>
            <person name="Hilden K."/>
            <person name="Kuo R."/>
            <person name="Labutti K."/>
            <person name="Lipzen A."/>
            <person name="Makela M.R."/>
            <person name="Sandor L."/>
            <person name="Spatafora J.W."/>
            <person name="Grigoriev I.V."/>
            <person name="Hibbett D.S."/>
        </authorList>
    </citation>
    <scope>NUCLEOTIDE SEQUENCE [LARGE SCALE GENOMIC DNA]</scope>
    <source>
        <strain evidence="2 3">3A-2</strain>
    </source>
</reference>